<evidence type="ECO:0000256" key="2">
    <source>
        <dbReference type="ARBA" id="ARBA00022692"/>
    </source>
</evidence>
<keyword evidence="2 5" id="KW-0812">Transmembrane</keyword>
<protein>
    <submittedName>
        <fullName evidence="7">DoxX family protein</fullName>
    </submittedName>
</protein>
<dbReference type="Pfam" id="PF07291">
    <property type="entry name" value="MauE"/>
    <property type="match status" value="1"/>
</dbReference>
<gene>
    <name evidence="7" type="ORF">X474_14765</name>
</gene>
<comment type="caution">
    <text evidence="7">The sequence shown here is derived from an EMBL/GenBank/DDBJ whole genome shotgun (WGS) entry which is preliminary data.</text>
</comment>
<sequence length="157" mass="17527">MKGLMELISLAARLFLAWLFIYASYDKVWDPAGFADSVARYEVLPLVLVNSASVFLAWVEMIIGVFLLAGVATRSSALWATLLLVVFTSLMLYAEYTGAGYDCGCFPGQHDQHTAGLEAALRDLAFLAPALWLLFKPGNRLIFSFRLRRRRTSRISL</sequence>
<evidence type="ECO:0000313" key="7">
    <source>
        <dbReference type="EMBL" id="KIX13192.1"/>
    </source>
</evidence>
<reference evidence="7 8" key="1">
    <citation type="submission" date="2013-11" db="EMBL/GenBank/DDBJ databases">
        <title>Metagenomic analysis of a methanogenic consortium involved in long chain n-alkane degradation.</title>
        <authorList>
            <person name="Davidova I.A."/>
            <person name="Callaghan A.V."/>
            <person name="Wawrik B."/>
            <person name="Pruitt S."/>
            <person name="Marks C."/>
            <person name="Duncan K.E."/>
            <person name="Suflita J.M."/>
        </authorList>
    </citation>
    <scope>NUCLEOTIDE SEQUENCE [LARGE SCALE GENOMIC DNA]</scope>
    <source>
        <strain evidence="7 8">SPR</strain>
    </source>
</reference>
<dbReference type="Proteomes" id="UP000032233">
    <property type="component" value="Unassembled WGS sequence"/>
</dbReference>
<dbReference type="OrthoDB" id="9809646at2"/>
<feature type="transmembrane region" description="Helical" evidence="5">
    <location>
        <begin position="124"/>
        <end position="143"/>
    </location>
</feature>
<evidence type="ECO:0000256" key="1">
    <source>
        <dbReference type="ARBA" id="ARBA00004141"/>
    </source>
</evidence>
<proteinExistence type="predicted"/>
<dbReference type="AlphaFoldDB" id="A0A0D2GDX6"/>
<dbReference type="EMBL" id="AZAC01000017">
    <property type="protein sequence ID" value="KIX13192.1"/>
    <property type="molecule type" value="Genomic_DNA"/>
</dbReference>
<organism evidence="7 8">
    <name type="scientific">Dethiosulfatarculus sandiegensis</name>
    <dbReference type="NCBI Taxonomy" id="1429043"/>
    <lineage>
        <taxon>Bacteria</taxon>
        <taxon>Pseudomonadati</taxon>
        <taxon>Thermodesulfobacteriota</taxon>
        <taxon>Desulfarculia</taxon>
        <taxon>Desulfarculales</taxon>
        <taxon>Desulfarculaceae</taxon>
        <taxon>Dethiosulfatarculus</taxon>
    </lineage>
</organism>
<keyword evidence="3 5" id="KW-1133">Transmembrane helix</keyword>
<evidence type="ECO:0000313" key="8">
    <source>
        <dbReference type="Proteomes" id="UP000032233"/>
    </source>
</evidence>
<evidence type="ECO:0000256" key="3">
    <source>
        <dbReference type="ARBA" id="ARBA00022989"/>
    </source>
</evidence>
<feature type="domain" description="Methylamine utilisation protein MauE" evidence="6">
    <location>
        <begin position="5"/>
        <end position="135"/>
    </location>
</feature>
<evidence type="ECO:0000259" key="6">
    <source>
        <dbReference type="Pfam" id="PF07291"/>
    </source>
</evidence>
<keyword evidence="8" id="KW-1185">Reference proteome</keyword>
<dbReference type="RefSeq" id="WP_052515186.1">
    <property type="nucleotide sequence ID" value="NZ_AZAC01000017.1"/>
</dbReference>
<comment type="subcellular location">
    <subcellularLocation>
        <location evidence="1">Membrane</location>
        <topology evidence="1">Multi-pass membrane protein</topology>
    </subcellularLocation>
</comment>
<keyword evidence="4 5" id="KW-0472">Membrane</keyword>
<dbReference type="InterPro" id="IPR009908">
    <property type="entry name" value="Methylamine_util_MauE"/>
</dbReference>
<evidence type="ECO:0000256" key="5">
    <source>
        <dbReference type="SAM" id="Phobius"/>
    </source>
</evidence>
<evidence type="ECO:0000256" key="4">
    <source>
        <dbReference type="ARBA" id="ARBA00023136"/>
    </source>
</evidence>
<name>A0A0D2GDX6_9BACT</name>
<dbReference type="InParanoid" id="A0A0D2GDX6"/>
<feature type="transmembrane region" description="Helical" evidence="5">
    <location>
        <begin position="76"/>
        <end position="94"/>
    </location>
</feature>
<dbReference type="GO" id="GO:0030416">
    <property type="term" value="P:methylamine metabolic process"/>
    <property type="evidence" value="ECO:0007669"/>
    <property type="project" value="InterPro"/>
</dbReference>
<feature type="transmembrane region" description="Helical" evidence="5">
    <location>
        <begin position="47"/>
        <end position="69"/>
    </location>
</feature>
<dbReference type="GO" id="GO:0016020">
    <property type="term" value="C:membrane"/>
    <property type="evidence" value="ECO:0007669"/>
    <property type="project" value="UniProtKB-SubCell"/>
</dbReference>
<dbReference type="STRING" id="1429043.X474_14765"/>
<dbReference type="UniPathway" id="UPA00895"/>
<accession>A0A0D2GDX6</accession>